<reference evidence="1 2" key="1">
    <citation type="journal article" date="2019" name="Int. J. Syst. Evol. Microbiol.">
        <title>The Global Catalogue of Microorganisms (GCM) 10K type strain sequencing project: providing services to taxonomists for standard genome sequencing and annotation.</title>
        <authorList>
            <consortium name="The Broad Institute Genomics Platform"/>
            <consortium name="The Broad Institute Genome Sequencing Center for Infectious Disease"/>
            <person name="Wu L."/>
            <person name="Ma J."/>
        </authorList>
    </citation>
    <scope>NUCLEOTIDE SEQUENCE [LARGE SCALE GENOMIC DNA]</scope>
    <source>
        <strain evidence="1 2">JCM 12696</strain>
    </source>
</reference>
<dbReference type="Proteomes" id="UP001501371">
    <property type="component" value="Unassembled WGS sequence"/>
</dbReference>
<evidence type="ECO:0000313" key="1">
    <source>
        <dbReference type="EMBL" id="GAA1165505.1"/>
    </source>
</evidence>
<sequence>MIRADLTLRPAREARWTTPISGAGVLRPICDIGYLSPIDGRGVSVASLWIENMPVLEPGGQATVRLVPLIPGFVHFQGTLSQILGSCYSE</sequence>
<dbReference type="EMBL" id="BAAAKV010000017">
    <property type="protein sequence ID" value="GAA1165505.1"/>
    <property type="molecule type" value="Genomic_DNA"/>
</dbReference>
<keyword evidence="2" id="KW-1185">Reference proteome</keyword>
<name>A0ABN1UUE1_9ACTN</name>
<protein>
    <submittedName>
        <fullName evidence="1">Uncharacterized protein</fullName>
    </submittedName>
</protein>
<organism evidence="1 2">
    <name type="scientific">Streptomyces hebeiensis</name>
    <dbReference type="NCBI Taxonomy" id="229486"/>
    <lineage>
        <taxon>Bacteria</taxon>
        <taxon>Bacillati</taxon>
        <taxon>Actinomycetota</taxon>
        <taxon>Actinomycetes</taxon>
        <taxon>Kitasatosporales</taxon>
        <taxon>Streptomycetaceae</taxon>
        <taxon>Streptomyces</taxon>
    </lineage>
</organism>
<gene>
    <name evidence="1" type="ORF">GCM10009654_22990</name>
</gene>
<proteinExistence type="predicted"/>
<accession>A0ABN1UUE1</accession>
<evidence type="ECO:0000313" key="2">
    <source>
        <dbReference type="Proteomes" id="UP001501371"/>
    </source>
</evidence>
<comment type="caution">
    <text evidence="1">The sequence shown here is derived from an EMBL/GenBank/DDBJ whole genome shotgun (WGS) entry which is preliminary data.</text>
</comment>